<keyword evidence="4" id="KW-1185">Reference proteome</keyword>
<dbReference type="AlphaFoldDB" id="A0A6I9NYK7"/>
<dbReference type="KEGG" id="ncc:104954152"/>
<accession>A0A6I9NYK7</accession>
<dbReference type="Pfam" id="PF00688">
    <property type="entry name" value="TGFb_propeptide"/>
    <property type="match status" value="1"/>
</dbReference>
<evidence type="ECO:0000256" key="2">
    <source>
        <dbReference type="SAM" id="SignalP"/>
    </source>
</evidence>
<feature type="chain" id="PRO_5026953368" evidence="2">
    <location>
        <begin position="20"/>
        <end position="110"/>
    </location>
</feature>
<proteinExistence type="predicted"/>
<dbReference type="PRINTS" id="PR01423">
    <property type="entry name" value="TGFBETA"/>
</dbReference>
<evidence type="ECO:0000313" key="4">
    <source>
        <dbReference type="Proteomes" id="UP000504611"/>
    </source>
</evidence>
<evidence type="ECO:0000256" key="1">
    <source>
        <dbReference type="ARBA" id="ARBA00023180"/>
    </source>
</evidence>
<dbReference type="Gene3D" id="2.60.120.970">
    <property type="match status" value="1"/>
</dbReference>
<gene>
    <name evidence="5" type="primary">LOC104954152</name>
</gene>
<organism evidence="4 5">
    <name type="scientific">Notothenia coriiceps</name>
    <name type="common">black rockcod</name>
    <dbReference type="NCBI Taxonomy" id="8208"/>
    <lineage>
        <taxon>Eukaryota</taxon>
        <taxon>Metazoa</taxon>
        <taxon>Chordata</taxon>
        <taxon>Craniata</taxon>
        <taxon>Vertebrata</taxon>
        <taxon>Euteleostomi</taxon>
        <taxon>Actinopterygii</taxon>
        <taxon>Neopterygii</taxon>
        <taxon>Teleostei</taxon>
        <taxon>Neoteleostei</taxon>
        <taxon>Acanthomorphata</taxon>
        <taxon>Eupercaria</taxon>
        <taxon>Perciformes</taxon>
        <taxon>Notothenioidei</taxon>
        <taxon>Nototheniidae</taxon>
        <taxon>Notothenia</taxon>
    </lineage>
</organism>
<dbReference type="Proteomes" id="UP000504611">
    <property type="component" value="Unplaced"/>
</dbReference>
<dbReference type="OrthoDB" id="8863549at2759"/>
<keyword evidence="2" id="KW-0732">Signal</keyword>
<name>A0A6I9NYK7_9TELE</name>
<feature type="domain" description="TGF-beta propeptide" evidence="3">
    <location>
        <begin position="21"/>
        <end position="109"/>
    </location>
</feature>
<protein>
    <submittedName>
        <fullName evidence="5">Transforming growth factor beta-1-like</fullName>
    </submittedName>
</protein>
<feature type="non-terminal residue" evidence="5">
    <location>
        <position position="110"/>
    </location>
</feature>
<evidence type="ECO:0000259" key="3">
    <source>
        <dbReference type="Pfam" id="PF00688"/>
    </source>
</evidence>
<dbReference type="GO" id="GO:0005615">
    <property type="term" value="C:extracellular space"/>
    <property type="evidence" value="ECO:0007669"/>
    <property type="project" value="InterPro"/>
</dbReference>
<evidence type="ECO:0000313" key="5">
    <source>
        <dbReference type="RefSeq" id="XP_010779526.1"/>
    </source>
</evidence>
<dbReference type="InterPro" id="IPR016319">
    <property type="entry name" value="TGF-beta"/>
</dbReference>
<feature type="signal peptide" evidence="2">
    <location>
        <begin position="1"/>
        <end position="19"/>
    </location>
</feature>
<keyword evidence="1" id="KW-0325">Glycoprotein</keyword>
<dbReference type="InterPro" id="IPR001111">
    <property type="entry name" value="TGF-b_propeptide"/>
</dbReference>
<dbReference type="RefSeq" id="XP_010779526.1">
    <property type="nucleotide sequence ID" value="XM_010781224.1"/>
</dbReference>
<reference evidence="5" key="1">
    <citation type="submission" date="2025-08" db="UniProtKB">
        <authorList>
            <consortium name="RefSeq"/>
        </authorList>
    </citation>
    <scope>IDENTIFICATION</scope>
    <source>
        <tissue evidence="5">Muscle</tissue>
    </source>
</reference>
<sequence>MKLALLMLMVVYMVGNVSSMSTCKTLDLEMVKKKRIEAIRSQILSKLRMPKEPEPDQTGDDEEIPVPLLSLYNSTKEILTEQQSEVQTDISTEQEEEEYFAKVLHKFNMT</sequence>
<dbReference type="GeneID" id="104954152"/>